<protein>
    <submittedName>
        <fullName evidence="1">Uncharacterized protein</fullName>
    </submittedName>
</protein>
<gene>
    <name evidence="2" type="ORF">B5F11_19730</name>
    <name evidence="1" type="ORF">ERS852551_02824</name>
</gene>
<proteinExistence type="predicted"/>
<dbReference type="Proteomes" id="UP000196386">
    <property type="component" value="Unassembled WGS sequence"/>
</dbReference>
<name>A0A174T8K5_9FIRM</name>
<organism evidence="1 3">
    <name type="scientific">Anaerotruncus colihominis</name>
    <dbReference type="NCBI Taxonomy" id="169435"/>
    <lineage>
        <taxon>Bacteria</taxon>
        <taxon>Bacillati</taxon>
        <taxon>Bacillota</taxon>
        <taxon>Clostridia</taxon>
        <taxon>Eubacteriales</taxon>
        <taxon>Oscillospiraceae</taxon>
        <taxon>Anaerotruncus</taxon>
    </lineage>
</organism>
<reference evidence="1 3" key="1">
    <citation type="submission" date="2015-09" db="EMBL/GenBank/DDBJ databases">
        <authorList>
            <consortium name="Pathogen Informatics"/>
        </authorList>
    </citation>
    <scope>NUCLEOTIDE SEQUENCE [LARGE SCALE GENOMIC DNA]</scope>
    <source>
        <strain evidence="1 3">2789STDY5834939</strain>
    </source>
</reference>
<dbReference type="EMBL" id="NFKP01000044">
    <property type="protein sequence ID" value="OUP65593.1"/>
    <property type="molecule type" value="Genomic_DNA"/>
</dbReference>
<evidence type="ECO:0000313" key="2">
    <source>
        <dbReference type="EMBL" id="OUP65593.1"/>
    </source>
</evidence>
<reference evidence="2" key="3">
    <citation type="journal article" date="2018" name="BMC Genomics">
        <title>Whole genome sequencing and function prediction of 133 gut anaerobes isolated from chicken caecum in pure cultures.</title>
        <authorList>
            <person name="Medvecky M."/>
            <person name="Cejkova D."/>
            <person name="Polansky O."/>
            <person name="Karasova D."/>
            <person name="Kubasova T."/>
            <person name="Cizek A."/>
            <person name="Rychlik I."/>
        </authorList>
    </citation>
    <scope>NUCLEOTIDE SEQUENCE</scope>
    <source>
        <strain evidence="2">An175</strain>
    </source>
</reference>
<dbReference type="AlphaFoldDB" id="A0A174T8K5"/>
<dbReference type="RefSeq" id="WP_006876187.1">
    <property type="nucleotide sequence ID" value="NZ_CP102255.1"/>
</dbReference>
<reference evidence="4" key="2">
    <citation type="submission" date="2017-04" db="EMBL/GenBank/DDBJ databases">
        <title>Function of individual gut microbiota members based on whole genome sequencing of pure cultures obtained from chicken caecum.</title>
        <authorList>
            <person name="Medvecky M."/>
            <person name="Cejkova D."/>
            <person name="Polansky O."/>
            <person name="Karasova D."/>
            <person name="Kubasova T."/>
            <person name="Cizek A."/>
            <person name="Rychlik I."/>
        </authorList>
    </citation>
    <scope>NUCLEOTIDE SEQUENCE [LARGE SCALE GENOMIC DNA]</scope>
    <source>
        <strain evidence="4">An175</strain>
    </source>
</reference>
<dbReference type="EMBL" id="CZBE01000022">
    <property type="protein sequence ID" value="CUQ03169.1"/>
    <property type="molecule type" value="Genomic_DNA"/>
</dbReference>
<dbReference type="Proteomes" id="UP000095765">
    <property type="component" value="Unassembled WGS sequence"/>
</dbReference>
<sequence>MLTNERKQISQDDKIDAGKIAEMAHKLPKREKERILHMVQYAVLLEEAKKTLKSERLEN</sequence>
<accession>A0A174T8K5</accession>
<evidence type="ECO:0000313" key="4">
    <source>
        <dbReference type="Proteomes" id="UP000196386"/>
    </source>
</evidence>
<evidence type="ECO:0000313" key="3">
    <source>
        <dbReference type="Proteomes" id="UP000095765"/>
    </source>
</evidence>
<evidence type="ECO:0000313" key="1">
    <source>
        <dbReference type="EMBL" id="CUQ03169.1"/>
    </source>
</evidence>